<dbReference type="AlphaFoldDB" id="A0AAD9G6F9"/>
<reference evidence="1" key="1">
    <citation type="journal article" date="2014" name="Nucleic Acids Res.">
        <title>The evolutionary dynamics of variant antigen genes in Babesia reveal a history of genomic innovation underlying host-parasite interaction.</title>
        <authorList>
            <person name="Jackson A.P."/>
            <person name="Otto T.D."/>
            <person name="Darby A."/>
            <person name="Ramaprasad A."/>
            <person name="Xia D."/>
            <person name="Echaide I.E."/>
            <person name="Farber M."/>
            <person name="Gahlot S."/>
            <person name="Gamble J."/>
            <person name="Gupta D."/>
            <person name="Gupta Y."/>
            <person name="Jackson L."/>
            <person name="Malandrin L."/>
            <person name="Malas T.B."/>
            <person name="Moussa E."/>
            <person name="Nair M."/>
            <person name="Reid A.J."/>
            <person name="Sanders M."/>
            <person name="Sharma J."/>
            <person name="Tracey A."/>
            <person name="Quail M.A."/>
            <person name="Weir W."/>
            <person name="Wastling J.M."/>
            <person name="Hall N."/>
            <person name="Willadsen P."/>
            <person name="Lingelbach K."/>
            <person name="Shiels B."/>
            <person name="Tait A."/>
            <person name="Berriman M."/>
            <person name="Allred D.R."/>
            <person name="Pain A."/>
        </authorList>
    </citation>
    <scope>NUCLEOTIDE SEQUENCE</scope>
    <source>
        <strain evidence="1">1802A</strain>
    </source>
</reference>
<accession>A0AAD9G6F9</accession>
<name>A0AAD9G6F9_BABDI</name>
<organism evidence="1 2">
    <name type="scientific">Babesia divergens</name>
    <dbReference type="NCBI Taxonomy" id="32595"/>
    <lineage>
        <taxon>Eukaryota</taxon>
        <taxon>Sar</taxon>
        <taxon>Alveolata</taxon>
        <taxon>Apicomplexa</taxon>
        <taxon>Aconoidasida</taxon>
        <taxon>Piroplasmida</taxon>
        <taxon>Babesiidae</taxon>
        <taxon>Babesia</taxon>
    </lineage>
</organism>
<dbReference type="EMBL" id="JAHBMH010000073">
    <property type="protein sequence ID" value="KAK1932701.1"/>
    <property type="molecule type" value="Genomic_DNA"/>
</dbReference>
<evidence type="ECO:0000313" key="2">
    <source>
        <dbReference type="Proteomes" id="UP001195914"/>
    </source>
</evidence>
<keyword evidence="2" id="KW-1185">Reference proteome</keyword>
<dbReference type="Proteomes" id="UP001195914">
    <property type="component" value="Unassembled WGS sequence"/>
</dbReference>
<evidence type="ECO:0000313" key="1">
    <source>
        <dbReference type="EMBL" id="KAK1932701.1"/>
    </source>
</evidence>
<reference evidence="1" key="2">
    <citation type="submission" date="2021-05" db="EMBL/GenBank/DDBJ databases">
        <authorList>
            <person name="Pain A."/>
        </authorList>
    </citation>
    <scope>NUCLEOTIDE SEQUENCE</scope>
    <source>
        <strain evidence="1">1802A</strain>
    </source>
</reference>
<sequence>MVAPESRLSYSLSSVVLRYVLIYFLLPFTLNHDNLNLVSSLNIANSSVHLANGFNCIAWNSDAGRCIKAGSSQEGVLGTHRQCHSAAAYVKAGPPISVSNVRCGEIVLGVPTRLNDDGCIEVDIGAESPLTVAEETLMFLGQDERQRLNQILESHGQVKKAPEKPLDEMLDETVTLARQIPDQKRMTQLCPKLKYANDFKKDKGGNDILSYDLGVCGEIRPKQLSIPRVTGRKQPHCWFRDDQMEFVVTDVNTFSGKIQGEVWSTSIVERKRQAYTAFAVEAVKPSCSFASYTAVIKERDGDLLFLKLLDEHLEGFNAYALALPKDNPGDRVMVYLAGADPGVQQVYFTRRGISNDRLRNESLKLLYDEIMYHYVKTGKWFRAEFEEDHGDALQLRLVGKPLADAKYTAQIFLSQLPYFNPEGLLNETFKRLNSPNEYFCYHDLMINVGKLNYTFHYDNSMFVRIHEYKVKSASPADRSVRLSRAVEQLELTTLNVCNPKGSLEDVFQKLTTQSIASMNDLKIYSTYPSKILGQDDGYIYLAINYQRKPEFTLDDDYFVGIMKIVPKSKQIPIGSFVNARVVGISQNQVNMHYLELESEVGGYNRFKYTPFTYWLSHINNRKQSYGLSRFEEQKNLSLIWMDGISIPPPGSPQYDKFLPLQPIITESATVGYIDESLAPFLSLEGKGATEDNQESVAPEIVTQNLLRAARQRREIVEGRNHVPIDMKNFGCYTFQFDDDPDEAIAAPCYYLYNREIRLSLIEEELNARNLWKFKRTMELARLHTEGEIKEFFYDSRGQAFFKLLNRLSDPIERRKLRPKDALFFERNIKVLLSGIQDFYLESIYDNTDREKLMFASIVPRSNSPGDFMEMDELAMYDRYIQHDFVMNQEVRESIRRILRILTHPNNSLLAHIRNRHRNIPDDVFFYYRKTLHYDTWVDYKMPEAELLEEAAEDISSRDVEGEGLSPMPPLSVLVKNPEGLSPHLISQGLSQVKGLYAILMKLQRTPTSATIEKTLARMNHDRDERADELIQPEDVDFEADETYMTDGRNKSEADAPTTPRQNLRITSKEWRKLNQLPRGFNPEELKQYLREIKMYNPVHGVKLPML</sequence>
<comment type="caution">
    <text evidence="1">The sequence shown here is derived from an EMBL/GenBank/DDBJ whole genome shotgun (WGS) entry which is preliminary data.</text>
</comment>
<proteinExistence type="predicted"/>
<protein>
    <submittedName>
        <fullName evidence="1">Uncharacterized protein</fullName>
    </submittedName>
</protein>
<gene>
    <name evidence="1" type="ORF">X943_000415</name>
</gene>